<accession>A0A563EVZ8</accession>
<keyword evidence="3" id="KW-1185">Reference proteome</keyword>
<protein>
    <submittedName>
        <fullName evidence="2">DUF4360 domain-containing protein</fullName>
    </submittedName>
</protein>
<name>A0A563EVZ8_9PSEU</name>
<dbReference type="PANTHER" id="PTHR38847:SF1">
    <property type="entry name" value="PSEUDOURIDINE SYNTHASE RSUA_RLUA-LIKE DOMAIN-CONTAINING PROTEIN"/>
    <property type="match status" value="1"/>
</dbReference>
<reference evidence="2 3" key="1">
    <citation type="submission" date="2019-07" db="EMBL/GenBank/DDBJ databases">
        <title>Lentzea xizangensis sp. nov., isolated from Qinghai-Tibetan Plateau Soils.</title>
        <authorList>
            <person name="Huang J."/>
        </authorList>
    </citation>
    <scope>NUCLEOTIDE SEQUENCE [LARGE SCALE GENOMIC DNA]</scope>
    <source>
        <strain evidence="2 3">FXJ1.1311</strain>
    </source>
</reference>
<dbReference type="AlphaFoldDB" id="A0A563EVZ8"/>
<dbReference type="EMBL" id="VOBR01000007">
    <property type="protein sequence ID" value="TWP51849.1"/>
    <property type="molecule type" value="Genomic_DNA"/>
</dbReference>
<proteinExistence type="predicted"/>
<organism evidence="2 3">
    <name type="scientific">Lentzea tibetensis</name>
    <dbReference type="NCBI Taxonomy" id="2591470"/>
    <lineage>
        <taxon>Bacteria</taxon>
        <taxon>Bacillati</taxon>
        <taxon>Actinomycetota</taxon>
        <taxon>Actinomycetes</taxon>
        <taxon>Pseudonocardiales</taxon>
        <taxon>Pseudonocardiaceae</taxon>
        <taxon>Lentzea</taxon>
    </lineage>
</organism>
<sequence>MPMLSALTVAAFTLSLLVPPPGFSVEVLSVSGEGCPPGTAQVAPSPDNQAFTVTYSDFLVQGKGSEAKKTCELQLRVNHPADYTYAVEATDYRGFAALDAGTTGIKKASYHFVGHGPTRHITNTYAGPMSDNWQATDKPDPGKLVHGPCKQKKPLRIVVELRVKGKSGFMSMDSTDSSVSAKFKLNWKKC</sequence>
<comment type="caution">
    <text evidence="2">The sequence shown here is derived from an EMBL/GenBank/DDBJ whole genome shotgun (WGS) entry which is preliminary data.</text>
</comment>
<evidence type="ECO:0000313" key="3">
    <source>
        <dbReference type="Proteomes" id="UP000316639"/>
    </source>
</evidence>
<dbReference type="Proteomes" id="UP000316639">
    <property type="component" value="Unassembled WGS sequence"/>
</dbReference>
<dbReference type="InterPro" id="IPR025649">
    <property type="entry name" value="DUF4360"/>
</dbReference>
<dbReference type="OrthoDB" id="482707at2"/>
<dbReference type="PANTHER" id="PTHR38847">
    <property type="match status" value="1"/>
</dbReference>
<evidence type="ECO:0000313" key="2">
    <source>
        <dbReference type="EMBL" id="TWP51849.1"/>
    </source>
</evidence>
<gene>
    <name evidence="2" type="ORF">FKR81_13435</name>
</gene>
<dbReference type="Pfam" id="PF14273">
    <property type="entry name" value="DUF4360"/>
    <property type="match status" value="1"/>
</dbReference>
<evidence type="ECO:0000256" key="1">
    <source>
        <dbReference type="SAM" id="SignalP"/>
    </source>
</evidence>
<feature type="signal peptide" evidence="1">
    <location>
        <begin position="1"/>
        <end position="24"/>
    </location>
</feature>
<keyword evidence="1" id="KW-0732">Signal</keyword>
<feature type="chain" id="PRO_5022207437" evidence="1">
    <location>
        <begin position="25"/>
        <end position="190"/>
    </location>
</feature>